<keyword evidence="4" id="KW-1185">Reference proteome</keyword>
<dbReference type="Proteomes" id="UP000198765">
    <property type="component" value="Chromosome I"/>
</dbReference>
<accession>A0A1A8ZQA3</accession>
<protein>
    <submittedName>
        <fullName evidence="3">Predicted permease</fullName>
    </submittedName>
</protein>
<feature type="transmembrane region" description="Helical" evidence="2">
    <location>
        <begin position="161"/>
        <end position="183"/>
    </location>
</feature>
<evidence type="ECO:0000256" key="2">
    <source>
        <dbReference type="SAM" id="Phobius"/>
    </source>
</evidence>
<name>A0A1A8ZQA3_9ACTN</name>
<evidence type="ECO:0000313" key="3">
    <source>
        <dbReference type="EMBL" id="SBT46294.1"/>
    </source>
</evidence>
<feature type="transmembrane region" description="Helical" evidence="2">
    <location>
        <begin position="74"/>
        <end position="91"/>
    </location>
</feature>
<keyword evidence="2" id="KW-0812">Transmembrane</keyword>
<dbReference type="AlphaFoldDB" id="A0A1A8ZQA3"/>
<feature type="transmembrane region" description="Helical" evidence="2">
    <location>
        <begin position="111"/>
        <end position="140"/>
    </location>
</feature>
<dbReference type="EMBL" id="LT594324">
    <property type="protein sequence ID" value="SBT46294.1"/>
    <property type="molecule type" value="Genomic_DNA"/>
</dbReference>
<sequence length="184" mass="19882">MRIRACREPASGSVDVPPPLTLRHIVVTLGCSGWTSEKVIALSTTDPAPPVAPYPPPPRAPDATPAPPSRRGRVFGSVEVLCVLLILVGVLHRQVGGLVADAWLRTRLTVFVSVLVQAVPFLVFGVVLSAVIAVFVPRSFWSRALPRRGGWRCRWRGWRGWCCRGMSVGRCAVGVAAVVGMVVW</sequence>
<organism evidence="3 4">
    <name type="scientific">Micromonospora narathiwatensis</name>
    <dbReference type="NCBI Taxonomy" id="299146"/>
    <lineage>
        <taxon>Bacteria</taxon>
        <taxon>Bacillati</taxon>
        <taxon>Actinomycetota</taxon>
        <taxon>Actinomycetes</taxon>
        <taxon>Micromonosporales</taxon>
        <taxon>Micromonosporaceae</taxon>
        <taxon>Micromonospora</taxon>
    </lineage>
</organism>
<evidence type="ECO:0000256" key="1">
    <source>
        <dbReference type="SAM" id="MobiDB-lite"/>
    </source>
</evidence>
<reference evidence="3 4" key="1">
    <citation type="submission" date="2016-06" db="EMBL/GenBank/DDBJ databases">
        <authorList>
            <person name="Kjaerup R.B."/>
            <person name="Dalgaard T.S."/>
            <person name="Juul-Madsen H.R."/>
        </authorList>
    </citation>
    <scope>NUCLEOTIDE SEQUENCE [LARGE SCALE GENOMIC DNA]</scope>
    <source>
        <strain evidence="3 4">DSM 45248</strain>
    </source>
</reference>
<dbReference type="PATRIC" id="fig|299146.4.peg.2666"/>
<evidence type="ECO:0000313" key="4">
    <source>
        <dbReference type="Proteomes" id="UP000198765"/>
    </source>
</evidence>
<proteinExistence type="predicted"/>
<feature type="region of interest" description="Disordered" evidence="1">
    <location>
        <begin position="49"/>
        <end position="68"/>
    </location>
</feature>
<keyword evidence="2" id="KW-0472">Membrane</keyword>
<keyword evidence="2" id="KW-1133">Transmembrane helix</keyword>
<gene>
    <name evidence="3" type="ORF">GA0070621_2574</name>
</gene>